<dbReference type="PANTHER" id="PTHR24321">
    <property type="entry name" value="DEHYDROGENASES, SHORT CHAIN"/>
    <property type="match status" value="1"/>
</dbReference>
<organism evidence="3 4">
    <name type="scientific">Mesorhizobium escarrei</name>
    <dbReference type="NCBI Taxonomy" id="666018"/>
    <lineage>
        <taxon>Bacteria</taxon>
        <taxon>Pseudomonadati</taxon>
        <taxon>Pseudomonadota</taxon>
        <taxon>Alphaproteobacteria</taxon>
        <taxon>Hyphomicrobiales</taxon>
        <taxon>Phyllobacteriaceae</taxon>
        <taxon>Mesorhizobium</taxon>
    </lineage>
</organism>
<evidence type="ECO:0000256" key="1">
    <source>
        <dbReference type="ARBA" id="ARBA00006484"/>
    </source>
</evidence>
<gene>
    <name evidence="3" type="ORF">MES5069_1380003</name>
</gene>
<dbReference type="InterPro" id="IPR002347">
    <property type="entry name" value="SDR_fam"/>
</dbReference>
<comment type="similarity">
    <text evidence="1">Belongs to the short-chain dehydrogenases/reductases (SDR) family.</text>
</comment>
<dbReference type="EMBL" id="CAKXZT010000044">
    <property type="protein sequence ID" value="CAH2396498.1"/>
    <property type="molecule type" value="Genomic_DNA"/>
</dbReference>
<keyword evidence="4" id="KW-1185">Reference proteome</keyword>
<dbReference type="Gene3D" id="3.40.50.720">
    <property type="entry name" value="NAD(P)-binding Rossmann-like Domain"/>
    <property type="match status" value="1"/>
</dbReference>
<dbReference type="PANTHER" id="PTHR24321:SF8">
    <property type="entry name" value="ESTRADIOL 17-BETA-DEHYDROGENASE 8-RELATED"/>
    <property type="match status" value="1"/>
</dbReference>
<dbReference type="PRINTS" id="PR00081">
    <property type="entry name" value="GDHRDH"/>
</dbReference>
<accession>A0ABM9DIS6</accession>
<dbReference type="SUPFAM" id="SSF51735">
    <property type="entry name" value="NAD(P)-binding Rossmann-fold domains"/>
    <property type="match status" value="1"/>
</dbReference>
<dbReference type="InterPro" id="IPR020904">
    <property type="entry name" value="Sc_DH/Rdtase_CS"/>
</dbReference>
<keyword evidence="2" id="KW-0560">Oxidoreductase</keyword>
<dbReference type="Proteomes" id="UP001153050">
    <property type="component" value="Unassembled WGS sequence"/>
</dbReference>
<evidence type="ECO:0000313" key="3">
    <source>
        <dbReference type="EMBL" id="CAH2396498.1"/>
    </source>
</evidence>
<comment type="caution">
    <text evidence="3">The sequence shown here is derived from an EMBL/GenBank/DDBJ whole genome shotgun (WGS) entry which is preliminary data.</text>
</comment>
<dbReference type="InterPro" id="IPR036291">
    <property type="entry name" value="NAD(P)-bd_dom_sf"/>
</dbReference>
<evidence type="ECO:0000256" key="2">
    <source>
        <dbReference type="ARBA" id="ARBA00023002"/>
    </source>
</evidence>
<dbReference type="PROSITE" id="PS00061">
    <property type="entry name" value="ADH_SHORT"/>
    <property type="match status" value="1"/>
</dbReference>
<reference evidence="3 4" key="1">
    <citation type="submission" date="2022-03" db="EMBL/GenBank/DDBJ databases">
        <authorList>
            <person name="Brunel B."/>
        </authorList>
    </citation>
    <scope>NUCLEOTIDE SEQUENCE [LARGE SCALE GENOMIC DNA]</scope>
    <source>
        <strain evidence="3">STM5069sample</strain>
    </source>
</reference>
<proteinExistence type="inferred from homology"/>
<name>A0ABM9DIS6_9HYPH</name>
<evidence type="ECO:0000313" key="4">
    <source>
        <dbReference type="Proteomes" id="UP001153050"/>
    </source>
</evidence>
<sequence>MESKLLYYKGISILSGRRLRQVIRQARIGERKARSRMIDFGGRSVVVTGAAGGVGSALVAVLSACGAKVVACDREGTDLTGAGIEEAHHFDLLDDDAVAAFARRVGESAAPVAIISNAGWTRAETLAEVSTAALDHEMDLNFRSAALLSQALLPVMRNQSRGAAFVFISSVNAQAHFGNPAYAAAKAALNAWMRAIATEEGRNGIRANAVIPGSIRTGAWEHRLAHKPEILAAVGKLYPLGRLVEPVEVARAAVFLASPFASGITGTTLNVDAGLMASNLPFLDQIGG</sequence>
<dbReference type="Pfam" id="PF13561">
    <property type="entry name" value="adh_short_C2"/>
    <property type="match status" value="1"/>
</dbReference>
<protein>
    <submittedName>
        <fullName evidence="3">SDR family oxidoreductase</fullName>
    </submittedName>
</protein>
<dbReference type="CDD" id="cd05233">
    <property type="entry name" value="SDR_c"/>
    <property type="match status" value="1"/>
</dbReference>